<organism evidence="1 2">
    <name type="scientific">Candidatus Epulonipiscium fishelsonii</name>
    <dbReference type="NCBI Taxonomy" id="77094"/>
    <lineage>
        <taxon>Bacteria</taxon>
        <taxon>Bacillati</taxon>
        <taxon>Bacillota</taxon>
        <taxon>Clostridia</taxon>
        <taxon>Lachnospirales</taxon>
        <taxon>Lachnospiraceae</taxon>
        <taxon>Candidatus Epulonipiscium</taxon>
    </lineage>
</organism>
<evidence type="ECO:0000313" key="1">
    <source>
        <dbReference type="EMBL" id="ONI40590.1"/>
    </source>
</evidence>
<dbReference type="Proteomes" id="UP000188637">
    <property type="component" value="Unassembled WGS sequence"/>
</dbReference>
<gene>
    <name evidence="1" type="ORF">AN640_08650</name>
</gene>
<reference evidence="1" key="1">
    <citation type="submission" date="2016-08" db="EMBL/GenBank/DDBJ databases">
        <authorList>
            <person name="Ngugi D.K."/>
            <person name="Miyake S."/>
            <person name="Stingl U."/>
        </authorList>
    </citation>
    <scope>NUCLEOTIDE SEQUENCE</scope>
    <source>
        <strain evidence="1">SCG-D08WGA-EpuloA1</strain>
    </source>
</reference>
<accession>A0ACC8XCS4</accession>
<evidence type="ECO:0000313" key="2">
    <source>
        <dbReference type="Proteomes" id="UP000188637"/>
    </source>
</evidence>
<protein>
    <submittedName>
        <fullName evidence="1">Uncharacterized protein</fullName>
    </submittedName>
</protein>
<proteinExistence type="predicted"/>
<comment type="caution">
    <text evidence="1">The sequence shown here is derived from an EMBL/GenBank/DDBJ whole genome shotgun (WGS) entry which is preliminary data.</text>
</comment>
<sequence length="126" mass="14238">MTDLNMFRTEINEGSTKTWQTVLLSVLGAGISLYKYYPELFDELQKKIVNWINCDKKDANNNNFMLILIILGVVMYFNNLSQENNAGSPVKPNLDGNITPQVPEADKTPEGMLPPEQPEFLPIFSV</sequence>
<dbReference type="EMBL" id="LJHD01000234">
    <property type="protein sequence ID" value="ONI40590.1"/>
    <property type="molecule type" value="Genomic_DNA"/>
</dbReference>
<keyword evidence="2" id="KW-1185">Reference proteome</keyword>
<name>A0ACC8XCS4_9FIRM</name>